<sequence length="91" mass="10965">MVFAEKEMNPKEVLVSLIYGESFPPKRIEDNCSQFEKEKYKDWNTIQILRQMFLSGNQKVTIEEIKHFEEYFEKRYGETVDDYKGDKNETI</sequence>
<evidence type="ECO:0000313" key="2">
    <source>
        <dbReference type="Proteomes" id="UP000222913"/>
    </source>
</evidence>
<protein>
    <submittedName>
        <fullName evidence="1">Uncharacterized protein</fullName>
    </submittedName>
</protein>
<organism evidence="1 2">
    <name type="scientific">Streptococcus macedonicus</name>
    <name type="common">Streptococcus gallolyticus macedonicus</name>
    <dbReference type="NCBI Taxonomy" id="59310"/>
    <lineage>
        <taxon>Bacteria</taxon>
        <taxon>Bacillati</taxon>
        <taxon>Bacillota</taxon>
        <taxon>Bacilli</taxon>
        <taxon>Lactobacillales</taxon>
        <taxon>Streptococcaceae</taxon>
        <taxon>Streptococcus</taxon>
    </lineage>
</organism>
<dbReference type="Proteomes" id="UP000222913">
    <property type="component" value="Unassembled WGS sequence"/>
</dbReference>
<dbReference type="RefSeq" id="WP_099390698.1">
    <property type="nucleotide sequence ID" value="NZ_PEBM01000045.1"/>
</dbReference>
<gene>
    <name evidence="1" type="ORF">CS010_08005</name>
</gene>
<reference evidence="1 2" key="1">
    <citation type="submission" date="2017-10" db="EMBL/GenBank/DDBJ databases">
        <title>Whole-genome sequence of three Streptococcus macedonicus strains isolated from Italian cheeses of the Veneto region.</title>
        <authorList>
            <person name="Treu L."/>
            <person name="De Diego-Diaz B."/>
            <person name="Papadimitriou K."/>
            <person name="Tsakalidou E."/>
            <person name="Corich V."/>
            <person name="Giacomini A."/>
        </authorList>
    </citation>
    <scope>NUCLEOTIDE SEQUENCE [LARGE SCALE GENOMIC DNA]</scope>
    <source>
        <strain evidence="1 2">27MV</strain>
    </source>
</reference>
<accession>A0A2G3NSD6</accession>
<dbReference type="EMBL" id="PEBM01000045">
    <property type="protein sequence ID" value="PHV56378.1"/>
    <property type="molecule type" value="Genomic_DNA"/>
</dbReference>
<name>A0A2G3NSD6_STRMC</name>
<comment type="caution">
    <text evidence="1">The sequence shown here is derived from an EMBL/GenBank/DDBJ whole genome shotgun (WGS) entry which is preliminary data.</text>
</comment>
<dbReference type="AlphaFoldDB" id="A0A2G3NSD6"/>
<evidence type="ECO:0000313" key="1">
    <source>
        <dbReference type="EMBL" id="PHV56378.1"/>
    </source>
</evidence>
<proteinExistence type="predicted"/>